<keyword evidence="10" id="KW-1185">Reference proteome</keyword>
<evidence type="ECO:0000256" key="4">
    <source>
        <dbReference type="ARBA" id="ARBA00016714"/>
    </source>
</evidence>
<comment type="catalytic activity">
    <reaction evidence="1">
        <text>3-hydroxy-2-methylpropanoyl-CoA + H2O = 3-hydroxy-2-methylpropanoate + CoA + H(+)</text>
        <dbReference type="Rhea" id="RHEA:20888"/>
        <dbReference type="ChEBI" id="CHEBI:11805"/>
        <dbReference type="ChEBI" id="CHEBI:15377"/>
        <dbReference type="ChEBI" id="CHEBI:15378"/>
        <dbReference type="ChEBI" id="CHEBI:57287"/>
        <dbReference type="ChEBI" id="CHEBI:57340"/>
        <dbReference type="EC" id="3.1.2.4"/>
    </reaction>
</comment>
<dbReference type="Proteomes" id="UP001153709">
    <property type="component" value="Chromosome 1"/>
</dbReference>
<dbReference type="InterPro" id="IPR045004">
    <property type="entry name" value="ECH_dom"/>
</dbReference>
<dbReference type="CDD" id="cd06558">
    <property type="entry name" value="crotonase-like"/>
    <property type="match status" value="1"/>
</dbReference>
<dbReference type="PANTHER" id="PTHR43176">
    <property type="entry name" value="3-HYDROXYISOBUTYRYL-COA HYDROLASE-RELATED"/>
    <property type="match status" value="1"/>
</dbReference>
<sequence length="379" mass="42868">MSLSLPSCLFVRLFRRPTLTTSRKCSTQSVLTREVGKNAVVTLNRPKVLNSMNVDLQRNVYKTLMDLQNKKSLIVLKGAGDRAFSSGGDLVLLKKAALTKDWVYVNDMGFYLNANLHLLRNYKIPIITFMNGITMGAGAGYSVSCRFRVATDKTKFAMPEVKVGFLPNASASYFFNRTIGQLGFYLALTGSTITGTDVLRAGFATHYCNQSDLPTLEEELLQCSCDKNINAVLDKFCQKDIPELTLQPVMDKINKCFSEPTVESIFAKLKDDGSPWARDTLNIMEKYSPSSLKVILKQLQKGKSMSWLECLHMEYNLTVNFYKFKDTYEGTRIVLQDKNDTPKWDPPNLIDVTEELIEKHFEPNSQEVFNKFLNEIKSS</sequence>
<evidence type="ECO:0000256" key="6">
    <source>
        <dbReference type="ARBA" id="ARBA00024871"/>
    </source>
</evidence>
<dbReference type="InterPro" id="IPR029045">
    <property type="entry name" value="ClpP/crotonase-like_dom_sf"/>
</dbReference>
<evidence type="ECO:0000256" key="5">
    <source>
        <dbReference type="ARBA" id="ARBA00022801"/>
    </source>
</evidence>
<organism evidence="9 10">
    <name type="scientific">Diabrotica balteata</name>
    <name type="common">Banded cucumber beetle</name>
    <dbReference type="NCBI Taxonomy" id="107213"/>
    <lineage>
        <taxon>Eukaryota</taxon>
        <taxon>Metazoa</taxon>
        <taxon>Ecdysozoa</taxon>
        <taxon>Arthropoda</taxon>
        <taxon>Hexapoda</taxon>
        <taxon>Insecta</taxon>
        <taxon>Pterygota</taxon>
        <taxon>Neoptera</taxon>
        <taxon>Endopterygota</taxon>
        <taxon>Coleoptera</taxon>
        <taxon>Polyphaga</taxon>
        <taxon>Cucujiformia</taxon>
        <taxon>Chrysomeloidea</taxon>
        <taxon>Chrysomelidae</taxon>
        <taxon>Galerucinae</taxon>
        <taxon>Diabroticina</taxon>
        <taxon>Diabroticites</taxon>
        <taxon>Diabrotica</taxon>
    </lineage>
</organism>
<evidence type="ECO:0000256" key="1">
    <source>
        <dbReference type="ARBA" id="ARBA00001709"/>
    </source>
</evidence>
<keyword evidence="5" id="KW-0378">Hydrolase</keyword>
<protein>
    <recommendedName>
        <fullName evidence="4">3-hydroxyisobutyryl-CoA hydrolase, mitochondrial</fullName>
        <ecNumber evidence="3">3.1.2.4</ecNumber>
    </recommendedName>
    <alternativeName>
        <fullName evidence="7">3-hydroxyisobutyryl-coenzyme A hydrolase</fullName>
    </alternativeName>
</protein>
<dbReference type="EC" id="3.1.2.4" evidence="3"/>
<evidence type="ECO:0000313" key="10">
    <source>
        <dbReference type="Proteomes" id="UP001153709"/>
    </source>
</evidence>
<reference evidence="9" key="1">
    <citation type="submission" date="2022-01" db="EMBL/GenBank/DDBJ databases">
        <authorList>
            <person name="King R."/>
        </authorList>
    </citation>
    <scope>NUCLEOTIDE SEQUENCE</scope>
</reference>
<proteinExistence type="inferred from homology"/>
<dbReference type="SUPFAM" id="SSF52096">
    <property type="entry name" value="ClpP/crotonase"/>
    <property type="match status" value="1"/>
</dbReference>
<feature type="domain" description="Enoyl-CoA hydratase/isomerase" evidence="8">
    <location>
        <begin position="40"/>
        <end position="361"/>
    </location>
</feature>
<dbReference type="InterPro" id="IPR032259">
    <property type="entry name" value="HIBYL-CoA-H"/>
</dbReference>
<accession>A0A9N9SQG8</accession>
<gene>
    <name evidence="9" type="ORF">DIABBA_LOCUS436</name>
</gene>
<dbReference type="PANTHER" id="PTHR43176:SF3">
    <property type="entry name" value="3-HYDROXYISOBUTYRYL-COA HYDROLASE, MITOCHONDRIAL"/>
    <property type="match status" value="1"/>
</dbReference>
<dbReference type="EMBL" id="OU898276">
    <property type="protein sequence ID" value="CAG9826307.1"/>
    <property type="molecule type" value="Genomic_DNA"/>
</dbReference>
<dbReference type="Pfam" id="PF16113">
    <property type="entry name" value="ECH_2"/>
    <property type="match status" value="1"/>
</dbReference>
<dbReference type="Gene3D" id="3.90.226.10">
    <property type="entry name" value="2-enoyl-CoA Hydratase, Chain A, domain 1"/>
    <property type="match status" value="1"/>
</dbReference>
<evidence type="ECO:0000313" key="9">
    <source>
        <dbReference type="EMBL" id="CAG9826307.1"/>
    </source>
</evidence>
<comment type="similarity">
    <text evidence="2">Belongs to the enoyl-CoA hydratase/isomerase family.</text>
</comment>
<evidence type="ECO:0000256" key="7">
    <source>
        <dbReference type="ARBA" id="ARBA00031181"/>
    </source>
</evidence>
<dbReference type="AlphaFoldDB" id="A0A9N9SQG8"/>
<name>A0A9N9SQG8_DIABA</name>
<dbReference type="NCBIfam" id="NF004127">
    <property type="entry name" value="PRK05617.1"/>
    <property type="match status" value="1"/>
</dbReference>
<dbReference type="GO" id="GO:0006574">
    <property type="term" value="P:L-valine catabolic process"/>
    <property type="evidence" value="ECO:0007669"/>
    <property type="project" value="TreeGrafter"/>
</dbReference>
<comment type="function">
    <text evidence="6">Hydrolyzes 3-hydroxyisobutyryl-CoA (HIBYL-CoA), a saline catabolite. Has high activity toward isobutyryl-CoA. Could be an isobutyryl-CoA dehydrogenase that functions in valine catabolism. Also hydrolyzes 3-hydroxypropanoyl-CoA.</text>
</comment>
<evidence type="ECO:0000259" key="8">
    <source>
        <dbReference type="Pfam" id="PF16113"/>
    </source>
</evidence>
<evidence type="ECO:0000256" key="2">
    <source>
        <dbReference type="ARBA" id="ARBA00005254"/>
    </source>
</evidence>
<dbReference type="OrthoDB" id="1737613at2759"/>
<dbReference type="GO" id="GO:0003860">
    <property type="term" value="F:3-hydroxyisobutyryl-CoA hydrolase activity"/>
    <property type="evidence" value="ECO:0007669"/>
    <property type="project" value="UniProtKB-EC"/>
</dbReference>
<evidence type="ECO:0000256" key="3">
    <source>
        <dbReference type="ARBA" id="ARBA00011915"/>
    </source>
</evidence>
<dbReference type="GO" id="GO:0005739">
    <property type="term" value="C:mitochondrion"/>
    <property type="evidence" value="ECO:0007669"/>
    <property type="project" value="TreeGrafter"/>
</dbReference>